<dbReference type="AlphaFoldDB" id="A0A7X9NIX8"/>
<name>A0A7X9NIX8_9FIRM</name>
<reference evidence="8 9" key="1">
    <citation type="submission" date="2020-04" db="EMBL/GenBank/DDBJ databases">
        <authorList>
            <person name="Hitch T.C.A."/>
            <person name="Wylensek D."/>
            <person name="Clavel T."/>
        </authorList>
    </citation>
    <scope>NUCLEOTIDE SEQUENCE [LARGE SCALE GENOMIC DNA]</scope>
    <source>
        <strain evidence="8 9">BSM-383-APC-22F</strain>
    </source>
</reference>
<dbReference type="EMBL" id="JABAFR010000025">
    <property type="protein sequence ID" value="NME45106.1"/>
    <property type="molecule type" value="Genomic_DNA"/>
</dbReference>
<evidence type="ECO:0000313" key="8">
    <source>
        <dbReference type="EMBL" id="NME45106.1"/>
    </source>
</evidence>
<dbReference type="InterPro" id="IPR026022">
    <property type="entry name" value="PhoU_dom"/>
</dbReference>
<evidence type="ECO:0000256" key="3">
    <source>
        <dbReference type="ARBA" id="ARBA00022692"/>
    </source>
</evidence>
<gene>
    <name evidence="8" type="ORF">HF861_09460</name>
</gene>
<dbReference type="Pfam" id="PF01895">
    <property type="entry name" value="PhoU"/>
    <property type="match status" value="1"/>
</dbReference>
<sequence length="552" mass="60315">MDLSLILKLLGGLALFLYGMQMMSDGLEKAAGDRLKTILEKLTSNRFLGVIVGALITAAIQSSSATTVMVIGFVNARLMTLQQAVWIIMGANIGTTITGQLVALNVSEIAPLIAFAGVVLIVFLKNPKLHYFGSIIAGLGILFIGMDMMSSSMSPLRESEAFISLLTNFSNPAIGILVGALFTALIQSSSASLGILQALARSGLIGLNGAVFVLFGQNIGTCITAILASFGTSREAKQTTIIHLSFNIIGTIIFTTVCLLTPLTSVVAGWSPDNAAQQIANMHTLFNVVTTLILLPFGTYLAAFAQHVLPSEKLSVDSEGLMYLQPLPKSNKIIGLSAINVQQVNDEIMRMMKLAYTNVSDAFDQLINYKEDRSKSIQKREAAVNFLNSAISKYITDAFAYGNLNQETSKTLTAYYTMLVDIERISDYAINMDRQALVISKETTNDAEKTILRKMKKRTFKMHDFIFDLNKANNYNNQIDENTQEWRTAQIQGLKDKTISSELGIAFSRILTDYDRINDHAVNLAEEIDKIDKGLLETMIEEHISVPEGAVS</sequence>
<dbReference type="Pfam" id="PF02690">
    <property type="entry name" value="Na_Pi_cotrans"/>
    <property type="match status" value="2"/>
</dbReference>
<dbReference type="NCBIfam" id="TIGR00704">
    <property type="entry name" value="NaPi_cotrn_rel"/>
    <property type="match status" value="1"/>
</dbReference>
<dbReference type="InterPro" id="IPR003841">
    <property type="entry name" value="Na/Pi_transpt"/>
</dbReference>
<comment type="caution">
    <text evidence="8">The sequence shown here is derived from an EMBL/GenBank/DDBJ whole genome shotgun (WGS) entry which is preliminary data.</text>
</comment>
<feature type="transmembrane region" description="Helical" evidence="6">
    <location>
        <begin position="161"/>
        <end position="185"/>
    </location>
</feature>
<feature type="transmembrane region" description="Helical" evidence="6">
    <location>
        <begin position="129"/>
        <end position="149"/>
    </location>
</feature>
<dbReference type="GO" id="GO:0005886">
    <property type="term" value="C:plasma membrane"/>
    <property type="evidence" value="ECO:0007669"/>
    <property type="project" value="UniProtKB-SubCell"/>
</dbReference>
<evidence type="ECO:0000256" key="6">
    <source>
        <dbReference type="SAM" id="Phobius"/>
    </source>
</evidence>
<organism evidence="8 9">
    <name type="scientific">Faecalicoccus pleomorphus</name>
    <dbReference type="NCBI Taxonomy" id="1323"/>
    <lineage>
        <taxon>Bacteria</taxon>
        <taxon>Bacillati</taxon>
        <taxon>Bacillota</taxon>
        <taxon>Erysipelotrichia</taxon>
        <taxon>Erysipelotrichales</taxon>
        <taxon>Erysipelotrichaceae</taxon>
        <taxon>Faecalicoccus</taxon>
    </lineage>
</organism>
<feature type="transmembrane region" description="Helical" evidence="6">
    <location>
        <begin position="101"/>
        <end position="123"/>
    </location>
</feature>
<feature type="domain" description="PhoU" evidence="7">
    <location>
        <begin position="348"/>
        <end position="432"/>
    </location>
</feature>
<comment type="subcellular location">
    <subcellularLocation>
        <location evidence="1">Cell membrane</location>
        <topology evidence="1">Multi-pass membrane protein</topology>
    </subcellularLocation>
</comment>
<dbReference type="Gene3D" id="1.20.58.220">
    <property type="entry name" value="Phosphate transport system protein phou homolog 2, domain 2"/>
    <property type="match status" value="1"/>
</dbReference>
<dbReference type="GO" id="GO:0005436">
    <property type="term" value="F:sodium:phosphate symporter activity"/>
    <property type="evidence" value="ECO:0007669"/>
    <property type="project" value="InterPro"/>
</dbReference>
<dbReference type="InterPro" id="IPR038078">
    <property type="entry name" value="PhoU-like_sf"/>
</dbReference>
<dbReference type="GO" id="GO:0044341">
    <property type="term" value="P:sodium-dependent phosphate transport"/>
    <property type="evidence" value="ECO:0007669"/>
    <property type="project" value="InterPro"/>
</dbReference>
<keyword evidence="2" id="KW-1003">Cell membrane</keyword>
<evidence type="ECO:0000256" key="5">
    <source>
        <dbReference type="ARBA" id="ARBA00023136"/>
    </source>
</evidence>
<dbReference type="RefSeq" id="WP_168966216.1">
    <property type="nucleotide sequence ID" value="NZ_JABAFR010000025.1"/>
</dbReference>
<feature type="transmembrane region" description="Helical" evidence="6">
    <location>
        <begin position="242"/>
        <end position="264"/>
    </location>
</feature>
<evidence type="ECO:0000256" key="4">
    <source>
        <dbReference type="ARBA" id="ARBA00022989"/>
    </source>
</evidence>
<feature type="transmembrane region" description="Helical" evidence="6">
    <location>
        <begin position="45"/>
        <end position="62"/>
    </location>
</feature>
<evidence type="ECO:0000259" key="7">
    <source>
        <dbReference type="Pfam" id="PF01895"/>
    </source>
</evidence>
<accession>A0A7X9NIX8</accession>
<dbReference type="PANTHER" id="PTHR10010">
    <property type="entry name" value="SOLUTE CARRIER FAMILY 34 SODIUM PHOSPHATE , MEMBER 2-RELATED"/>
    <property type="match status" value="1"/>
</dbReference>
<protein>
    <submittedName>
        <fullName evidence="8">Na/Pi cotransporter family protein</fullName>
    </submittedName>
</protein>
<dbReference type="PANTHER" id="PTHR10010:SF46">
    <property type="entry name" value="SODIUM-DEPENDENT PHOSPHATE TRANSPORT PROTEIN 2B"/>
    <property type="match status" value="1"/>
</dbReference>
<feature type="transmembrane region" description="Helical" evidence="6">
    <location>
        <begin position="6"/>
        <end position="24"/>
    </location>
</feature>
<dbReference type="SUPFAM" id="SSF109755">
    <property type="entry name" value="PhoU-like"/>
    <property type="match status" value="1"/>
</dbReference>
<feature type="transmembrane region" description="Helical" evidence="6">
    <location>
        <begin position="284"/>
        <end position="305"/>
    </location>
</feature>
<evidence type="ECO:0000256" key="2">
    <source>
        <dbReference type="ARBA" id="ARBA00022475"/>
    </source>
</evidence>
<keyword evidence="5 6" id="KW-0472">Membrane</keyword>
<evidence type="ECO:0000256" key="1">
    <source>
        <dbReference type="ARBA" id="ARBA00004651"/>
    </source>
</evidence>
<dbReference type="NCBIfam" id="NF037997">
    <property type="entry name" value="Na_Pi_symport"/>
    <property type="match status" value="1"/>
</dbReference>
<proteinExistence type="predicted"/>
<dbReference type="Proteomes" id="UP000540014">
    <property type="component" value="Unassembled WGS sequence"/>
</dbReference>
<keyword evidence="3 6" id="KW-0812">Transmembrane</keyword>
<feature type="transmembrane region" description="Helical" evidence="6">
    <location>
        <begin position="205"/>
        <end position="230"/>
    </location>
</feature>
<keyword evidence="4 6" id="KW-1133">Transmembrane helix</keyword>
<dbReference type="InterPro" id="IPR004633">
    <property type="entry name" value="NaPi_cotrn-rel/YqeW-like"/>
</dbReference>
<evidence type="ECO:0000313" key="9">
    <source>
        <dbReference type="Proteomes" id="UP000540014"/>
    </source>
</evidence>